<proteinExistence type="predicted"/>
<accession>A0A318JQU5</accession>
<dbReference type="Proteomes" id="UP000247569">
    <property type="component" value="Unassembled WGS sequence"/>
</dbReference>
<comment type="caution">
    <text evidence="1">The sequence shown here is derived from an EMBL/GenBank/DDBJ whole genome shotgun (WGS) entry which is preliminary data.</text>
</comment>
<keyword evidence="2" id="KW-1185">Reference proteome</keyword>
<sequence length="78" mass="8316">MPETPASANLVSPVAELDVLCEGLETEFVVEFIDPESSANSLAFRSGRGDGTYPVWIGRAQDGRVASVVVDFCLITRG</sequence>
<protein>
    <submittedName>
        <fullName evidence="1">Uncharacterized protein DUF4241</fullName>
    </submittedName>
</protein>
<dbReference type="EMBL" id="QJKF01000015">
    <property type="protein sequence ID" value="PXX58064.1"/>
    <property type="molecule type" value="Genomic_DNA"/>
</dbReference>
<name>A0A318JQU5_9NOCA</name>
<evidence type="ECO:0000313" key="1">
    <source>
        <dbReference type="EMBL" id="PXX58064.1"/>
    </source>
</evidence>
<dbReference type="InterPro" id="IPR025335">
    <property type="entry name" value="DUF4241"/>
</dbReference>
<reference evidence="1 2" key="1">
    <citation type="submission" date="2018-05" db="EMBL/GenBank/DDBJ databases">
        <title>Genomic Encyclopedia of Type Strains, Phase IV (KMG-IV): sequencing the most valuable type-strain genomes for metagenomic binning, comparative biology and taxonomic classification.</title>
        <authorList>
            <person name="Goeker M."/>
        </authorList>
    </citation>
    <scope>NUCLEOTIDE SEQUENCE [LARGE SCALE GENOMIC DNA]</scope>
    <source>
        <strain evidence="1 2">DSM 44704</strain>
    </source>
</reference>
<dbReference type="AlphaFoldDB" id="A0A318JQU5"/>
<dbReference type="Pfam" id="PF14025">
    <property type="entry name" value="DUF4241"/>
    <property type="match status" value="1"/>
</dbReference>
<evidence type="ECO:0000313" key="2">
    <source>
        <dbReference type="Proteomes" id="UP000247569"/>
    </source>
</evidence>
<gene>
    <name evidence="1" type="ORF">DFR70_11537</name>
</gene>
<organism evidence="1 2">
    <name type="scientific">Nocardia tenerifensis</name>
    <dbReference type="NCBI Taxonomy" id="228006"/>
    <lineage>
        <taxon>Bacteria</taxon>
        <taxon>Bacillati</taxon>
        <taxon>Actinomycetota</taxon>
        <taxon>Actinomycetes</taxon>
        <taxon>Mycobacteriales</taxon>
        <taxon>Nocardiaceae</taxon>
        <taxon>Nocardia</taxon>
    </lineage>
</organism>